<sequence length="81" mass="9119">MARRSVMRYVDWTLRVDYSGSEPIYEIECMTCGESSAPVEDPGPPQDWALRHAGKTAHTGFRGLNTTFFRAEHADECEPSP</sequence>
<proteinExistence type="predicted"/>
<name>A0ABW0YY28_9ACTN</name>
<gene>
    <name evidence="2" type="ORF">ACFP1Z_02210</name>
</gene>
<dbReference type="Proteomes" id="UP001596083">
    <property type="component" value="Unassembled WGS sequence"/>
</dbReference>
<protein>
    <recommendedName>
        <fullName evidence="1">DUF7848 domain-containing protein</fullName>
    </recommendedName>
</protein>
<dbReference type="EMBL" id="JBHSPB010000001">
    <property type="protein sequence ID" value="MFC5718995.1"/>
    <property type="molecule type" value="Genomic_DNA"/>
</dbReference>
<comment type="caution">
    <text evidence="2">The sequence shown here is derived from an EMBL/GenBank/DDBJ whole genome shotgun (WGS) entry which is preliminary data.</text>
</comment>
<evidence type="ECO:0000259" key="1">
    <source>
        <dbReference type="Pfam" id="PF25232"/>
    </source>
</evidence>
<reference evidence="3" key="1">
    <citation type="journal article" date="2019" name="Int. J. Syst. Evol. Microbiol.">
        <title>The Global Catalogue of Microorganisms (GCM) 10K type strain sequencing project: providing services to taxonomists for standard genome sequencing and annotation.</title>
        <authorList>
            <consortium name="The Broad Institute Genomics Platform"/>
            <consortium name="The Broad Institute Genome Sequencing Center for Infectious Disease"/>
            <person name="Wu L."/>
            <person name="Ma J."/>
        </authorList>
    </citation>
    <scope>NUCLEOTIDE SEQUENCE [LARGE SCALE GENOMIC DNA]</scope>
    <source>
        <strain evidence="3">CGMCC 4.7304</strain>
    </source>
</reference>
<dbReference type="Pfam" id="PF25232">
    <property type="entry name" value="DUF7848"/>
    <property type="match status" value="1"/>
</dbReference>
<dbReference type="RefSeq" id="WP_390313981.1">
    <property type="nucleotide sequence ID" value="NZ_JBHSPB010000001.1"/>
</dbReference>
<accession>A0ABW0YY28</accession>
<feature type="domain" description="DUF7848" evidence="1">
    <location>
        <begin position="1"/>
        <end position="75"/>
    </location>
</feature>
<dbReference type="InterPro" id="IPR057170">
    <property type="entry name" value="DUF7848"/>
</dbReference>
<keyword evidence="3" id="KW-1185">Reference proteome</keyword>
<evidence type="ECO:0000313" key="2">
    <source>
        <dbReference type="EMBL" id="MFC5718995.1"/>
    </source>
</evidence>
<evidence type="ECO:0000313" key="3">
    <source>
        <dbReference type="Proteomes" id="UP001596083"/>
    </source>
</evidence>
<organism evidence="2 3">
    <name type="scientific">Streptomyces gamaensis</name>
    <dbReference type="NCBI Taxonomy" id="1763542"/>
    <lineage>
        <taxon>Bacteria</taxon>
        <taxon>Bacillati</taxon>
        <taxon>Actinomycetota</taxon>
        <taxon>Actinomycetes</taxon>
        <taxon>Kitasatosporales</taxon>
        <taxon>Streptomycetaceae</taxon>
        <taxon>Streptomyces</taxon>
    </lineage>
</organism>